<evidence type="ECO:0000259" key="2">
    <source>
        <dbReference type="SMART" id="SM00849"/>
    </source>
</evidence>
<proteinExistence type="predicted"/>
<dbReference type="Pfam" id="PF00753">
    <property type="entry name" value="Lactamase_B"/>
    <property type="match status" value="1"/>
</dbReference>
<dbReference type="PANTHER" id="PTHR11203">
    <property type="entry name" value="CLEAVAGE AND POLYADENYLATION SPECIFICITY FACTOR FAMILY MEMBER"/>
    <property type="match status" value="1"/>
</dbReference>
<dbReference type="SUPFAM" id="SSF56281">
    <property type="entry name" value="Metallo-hydrolase/oxidoreductase"/>
    <property type="match status" value="1"/>
</dbReference>
<dbReference type="PATRIC" id="fig|199198.5.peg.4070"/>
<dbReference type="InterPro" id="IPR022712">
    <property type="entry name" value="Beta_Casp"/>
</dbReference>
<dbReference type="InterPro" id="IPR011108">
    <property type="entry name" value="RMMBL"/>
</dbReference>
<reference evidence="4 5" key="1">
    <citation type="submission" date="2015-09" db="EMBL/GenBank/DDBJ databases">
        <title>Genome announcement of multiple Pseudomonas syringae strains.</title>
        <authorList>
            <person name="Thakur S."/>
            <person name="Wang P.W."/>
            <person name="Gong Y."/>
            <person name="Weir B.S."/>
            <person name="Guttman D.S."/>
        </authorList>
    </citation>
    <scope>NUCLEOTIDE SEQUENCE [LARGE SCALE GENOMIC DNA]</scope>
    <source>
        <strain evidence="4 5">ICMP2802</strain>
    </source>
</reference>
<dbReference type="SMART" id="SM00849">
    <property type="entry name" value="Lactamase_B"/>
    <property type="match status" value="1"/>
</dbReference>
<dbReference type="AlphaFoldDB" id="A0A0P9GXU2"/>
<comment type="caution">
    <text evidence="4">The sequence shown here is derived from an EMBL/GenBank/DDBJ whole genome shotgun (WGS) entry which is preliminary data.</text>
</comment>
<dbReference type="CDD" id="cd16295">
    <property type="entry name" value="TTHA0252-CPSF-like_MBL-fold"/>
    <property type="match status" value="1"/>
</dbReference>
<dbReference type="GO" id="GO:0004521">
    <property type="term" value="F:RNA endonuclease activity"/>
    <property type="evidence" value="ECO:0007669"/>
    <property type="project" value="TreeGrafter"/>
</dbReference>
<evidence type="ECO:0000256" key="1">
    <source>
        <dbReference type="ARBA" id="ARBA00022801"/>
    </source>
</evidence>
<accession>A0A0P9GXU2</accession>
<feature type="domain" description="Metallo-beta-lactamase" evidence="2">
    <location>
        <begin position="34"/>
        <end position="258"/>
    </location>
</feature>
<dbReference type="Gene3D" id="3.60.15.10">
    <property type="entry name" value="Ribonuclease Z/Hydroxyacylglutathione hydrolase-like"/>
    <property type="match status" value="1"/>
</dbReference>
<dbReference type="InterPro" id="IPR001279">
    <property type="entry name" value="Metallo-B-lactamas"/>
</dbReference>
<dbReference type="GO" id="GO:0016787">
    <property type="term" value="F:hydrolase activity"/>
    <property type="evidence" value="ECO:0007669"/>
    <property type="project" value="UniProtKB-KW"/>
</dbReference>
<dbReference type="InterPro" id="IPR050698">
    <property type="entry name" value="MBL"/>
</dbReference>
<dbReference type="InterPro" id="IPR036866">
    <property type="entry name" value="RibonucZ/Hydroxyglut_hydro"/>
</dbReference>
<sequence>MLPDVPHIQSRLARKGDCMSYPQIIHHGAVDTVTGSCHQLHMNASSSLLIDCGSVQERGRRSGTASFGFDPEAIRALLISHVHNDHVGRIPELLASGYKGPILCSEPSAHLLPLVMEDLLKIEFAHDPGQVARYLDVINKRIIALPFNEWFSLVDNESLHCRVRLQRAGHILGSAYIECDLQYPAQGRSVRVVFSGDLGASHTPFLPAPKPPERADVLVLESTYGNRIHEDRSIRQQGLERIIDKALEDNGTVLIPAFSIGRTQELLYELEDILRHKMPLDHCAGNSEHLNDGDVPCADWSRLPIILDSPLASRFTRVYQSFEDYWDEDARLRLDVGRKPLGFEQLVTVDTHEEHLRTVNYLASTARPAIVIAGNGMCAGGRIVNYLKAMLGDTRHNVVFVGYQGKGTPGEAIQLHGPSGGYVELDRERFDIKAGVHTAKGYSAHADQVELVEFVTGMKEWPTQIRLVHGEAAAKKVLGNILSRKYSLEKRPLELLIP</sequence>
<name>A0A0P9GXU2_PSESX</name>
<organism evidence="4 5">
    <name type="scientific">Pseudomonas syringae pv. aceris</name>
    <dbReference type="NCBI Taxonomy" id="199198"/>
    <lineage>
        <taxon>Bacteria</taxon>
        <taxon>Pseudomonadati</taxon>
        <taxon>Pseudomonadota</taxon>
        <taxon>Gammaproteobacteria</taxon>
        <taxon>Pseudomonadales</taxon>
        <taxon>Pseudomonadaceae</taxon>
        <taxon>Pseudomonas</taxon>
        <taxon>Pseudomonas syringae</taxon>
    </lineage>
</organism>
<dbReference type="Proteomes" id="UP000050297">
    <property type="component" value="Unassembled WGS sequence"/>
</dbReference>
<evidence type="ECO:0000313" key="5">
    <source>
        <dbReference type="Proteomes" id="UP000050297"/>
    </source>
</evidence>
<dbReference type="EMBL" id="LJPM01000561">
    <property type="protein sequence ID" value="KPW10218.1"/>
    <property type="molecule type" value="Genomic_DNA"/>
</dbReference>
<evidence type="ECO:0000313" key="4">
    <source>
        <dbReference type="EMBL" id="KPW10218.1"/>
    </source>
</evidence>
<keyword evidence="1" id="KW-0378">Hydrolase</keyword>
<dbReference type="Pfam" id="PF10996">
    <property type="entry name" value="Beta-Casp"/>
    <property type="match status" value="1"/>
</dbReference>
<evidence type="ECO:0000259" key="3">
    <source>
        <dbReference type="SMART" id="SM01027"/>
    </source>
</evidence>
<feature type="domain" description="Beta-Casp" evidence="3">
    <location>
        <begin position="263"/>
        <end position="413"/>
    </location>
</feature>
<protein>
    <submittedName>
        <fullName evidence="4">Beta-lactamase-like:RNA-metabolising metallo-beta-lactamase</fullName>
    </submittedName>
</protein>
<dbReference type="Gene3D" id="3.40.50.10890">
    <property type="match status" value="1"/>
</dbReference>
<dbReference type="SMART" id="SM01027">
    <property type="entry name" value="Beta-Casp"/>
    <property type="match status" value="1"/>
</dbReference>
<dbReference type="Pfam" id="PF07521">
    <property type="entry name" value="RMMBL"/>
    <property type="match status" value="1"/>
</dbReference>
<gene>
    <name evidence="4" type="ORF">ALO91_05330</name>
</gene>
<dbReference type="PANTHER" id="PTHR11203:SF37">
    <property type="entry name" value="INTEGRATOR COMPLEX SUBUNIT 11"/>
    <property type="match status" value="1"/>
</dbReference>